<organism evidence="5 6">
    <name type="scientific">Triplophysa rosa</name>
    <name type="common">Cave loach</name>
    <dbReference type="NCBI Taxonomy" id="992332"/>
    <lineage>
        <taxon>Eukaryota</taxon>
        <taxon>Metazoa</taxon>
        <taxon>Chordata</taxon>
        <taxon>Craniata</taxon>
        <taxon>Vertebrata</taxon>
        <taxon>Euteleostomi</taxon>
        <taxon>Actinopterygii</taxon>
        <taxon>Neopterygii</taxon>
        <taxon>Teleostei</taxon>
        <taxon>Ostariophysi</taxon>
        <taxon>Cypriniformes</taxon>
        <taxon>Nemacheilidae</taxon>
        <taxon>Triplophysa</taxon>
    </lineage>
</organism>
<feature type="coiled-coil region" evidence="3">
    <location>
        <begin position="532"/>
        <end position="559"/>
    </location>
</feature>
<gene>
    <name evidence="5" type="ORF">IRJ41_019247</name>
</gene>
<dbReference type="InterPro" id="IPR027417">
    <property type="entry name" value="P-loop_NTPase"/>
</dbReference>
<keyword evidence="3" id="KW-0175">Coiled coil</keyword>
<dbReference type="CDD" id="cd00882">
    <property type="entry name" value="Ras_like_GTPase"/>
    <property type="match status" value="1"/>
</dbReference>
<evidence type="ECO:0000313" key="6">
    <source>
        <dbReference type="Proteomes" id="UP001059041"/>
    </source>
</evidence>
<evidence type="ECO:0000256" key="3">
    <source>
        <dbReference type="SAM" id="Coils"/>
    </source>
</evidence>
<comment type="similarity">
    <text evidence="1">Belongs to the TRAFAC class TrmE-Era-EngA-EngB-Septin-like GTPase superfamily. AIG1/Toc34/Toc159-like paraseptin GTPase family. IAN subfamily.</text>
</comment>
<dbReference type="PROSITE" id="PS00675">
    <property type="entry name" value="SIGMA54_INTERACT_1"/>
    <property type="match status" value="2"/>
</dbReference>
<dbReference type="InterPro" id="IPR006703">
    <property type="entry name" value="G_AIG1"/>
</dbReference>
<reference evidence="5" key="1">
    <citation type="submission" date="2021-02" db="EMBL/GenBank/DDBJ databases">
        <title>Comparative genomics reveals that relaxation of natural selection precedes convergent phenotypic evolution of cavefish.</title>
        <authorList>
            <person name="Peng Z."/>
        </authorList>
    </citation>
    <scope>NUCLEOTIDE SEQUENCE</scope>
    <source>
        <tissue evidence="5">Muscle</tissue>
    </source>
</reference>
<evidence type="ECO:0000256" key="2">
    <source>
        <dbReference type="ARBA" id="ARBA00022741"/>
    </source>
</evidence>
<sequence>MTDSQPFSERHEELPAFIKELLRDSKTRTGPTTKYLLNTTKITEGFLRKERIGEKDDDKSNKVILLFGETGTGKSTFMNAMVNYIMGVRWEHKIWLEIVNIPEVNIPFTGYPLSISECYDEEDRESYKSSWDYGIENFRQFFDHLNGLHSKSLDMTKGVLRARKQLDACVNNLKDRIKLAELRQTELEQTQTALRECENDRKERKNFQCEVDEPYKDLVKIVSPWWHLSKTATRCTECEENCHYPGCWYKDFDSPMEEKLSTFLKNSKSIQGPTTRYILNTTKVTQSELLRKEKIGEKHDIQPKVILLVGETGTGKSTLINAMVNYIMGVRWEHKIWLEIVEISDETESHTTAVTVYEVFAQDSPFSLTIIDTPGFGDTKGSDKDKLIGETLQELFRSEDGIHEIDAVCLVLKVTENRVHERQRYILDEILSLFGKDVEKHILILVTNSHDTVPKKVLNLIKQTKLPCAKKKDRPVYFKFNNCQSECYDEEDRECYKSSWDHGIENFRQFFDYLNGLHPKSLDMTKGVLRARKQLDACVNNLKDRIKLAELRQTELEQTQTALRECENDRKERKNFQCEVDEPYKDLVKIVSPWWHLSKTATRCTEKERKNFQCEVDEPYKDLVKIVSPWWHLSKTATRCTECKENCHYPGCWWVKNLSWCSVMTKEGKCTVCTGKCDHTKHVKNEQIYEIKTKKVTRTDKDLKERYENTLGKNQSLMCTLENEMRQIEREKIRLVEECYQCFEKLMENALKSTSMSSFRHLDFMIEKVKETGKQERVQKLEELKISAQMENVGLYREENQ</sequence>
<dbReference type="EMBL" id="JAFHDT010000023">
    <property type="protein sequence ID" value="KAI7792860.1"/>
    <property type="molecule type" value="Genomic_DNA"/>
</dbReference>
<evidence type="ECO:0000259" key="4">
    <source>
        <dbReference type="SMART" id="SM00382"/>
    </source>
</evidence>
<dbReference type="Proteomes" id="UP001059041">
    <property type="component" value="Linkage Group LG23"/>
</dbReference>
<dbReference type="Pfam" id="PF04548">
    <property type="entry name" value="AIG1"/>
    <property type="match status" value="1"/>
</dbReference>
<keyword evidence="2" id="KW-0547">Nucleotide-binding</keyword>
<evidence type="ECO:0000256" key="1">
    <source>
        <dbReference type="ARBA" id="ARBA00008535"/>
    </source>
</evidence>
<protein>
    <recommendedName>
        <fullName evidence="4">AAA+ ATPase domain-containing protein</fullName>
    </recommendedName>
</protein>
<dbReference type="PANTHER" id="PTHR32046">
    <property type="entry name" value="G DOMAIN-CONTAINING PROTEIN"/>
    <property type="match status" value="1"/>
</dbReference>
<accession>A0A9W7T902</accession>
<dbReference type="InterPro" id="IPR003593">
    <property type="entry name" value="AAA+_ATPase"/>
</dbReference>
<dbReference type="Gene3D" id="3.40.50.300">
    <property type="entry name" value="P-loop containing nucleotide triphosphate hydrolases"/>
    <property type="match status" value="2"/>
</dbReference>
<dbReference type="SUPFAM" id="SSF52540">
    <property type="entry name" value="P-loop containing nucleoside triphosphate hydrolases"/>
    <property type="match status" value="2"/>
</dbReference>
<keyword evidence="6" id="KW-1185">Reference proteome</keyword>
<dbReference type="GO" id="GO:0005525">
    <property type="term" value="F:GTP binding"/>
    <property type="evidence" value="ECO:0007669"/>
    <property type="project" value="InterPro"/>
</dbReference>
<evidence type="ECO:0000313" key="5">
    <source>
        <dbReference type="EMBL" id="KAI7792860.1"/>
    </source>
</evidence>
<dbReference type="InterPro" id="IPR025662">
    <property type="entry name" value="Sigma_54_int_dom_ATP-bd_1"/>
</dbReference>
<name>A0A9W7T902_TRIRA</name>
<feature type="coiled-coil region" evidence="3">
    <location>
        <begin position="163"/>
        <end position="190"/>
    </location>
</feature>
<dbReference type="SMART" id="SM00382">
    <property type="entry name" value="AAA"/>
    <property type="match status" value="2"/>
</dbReference>
<dbReference type="PANTHER" id="PTHR32046:SF11">
    <property type="entry name" value="IMMUNE-ASSOCIATED NUCLEOTIDE-BINDING PROTEIN 10-LIKE"/>
    <property type="match status" value="1"/>
</dbReference>
<feature type="domain" description="AAA+ ATPase" evidence="4">
    <location>
        <begin position="302"/>
        <end position="468"/>
    </location>
</feature>
<proteinExistence type="inferred from homology"/>
<dbReference type="AlphaFoldDB" id="A0A9W7T902"/>
<feature type="domain" description="AAA+ ATPase" evidence="4">
    <location>
        <begin position="60"/>
        <end position="243"/>
    </location>
</feature>
<comment type="caution">
    <text evidence="5">The sequence shown here is derived from an EMBL/GenBank/DDBJ whole genome shotgun (WGS) entry which is preliminary data.</text>
</comment>